<protein>
    <recommendedName>
        <fullName evidence="6">Cytochrome c oxidase assembly protein</fullName>
    </recommendedName>
</protein>
<dbReference type="PANTHER" id="PTHR28627">
    <property type="entry name" value="CYTOCHROME C OXIDASE ASSEMBLY FACTOR 5"/>
    <property type="match status" value="1"/>
</dbReference>
<dbReference type="PANTHER" id="PTHR28627:SF1">
    <property type="entry name" value="CYTOCHROME C OXIDASE ASSEMBLY FACTOR 5"/>
    <property type="match status" value="1"/>
</dbReference>
<keyword evidence="2" id="KW-1015">Disulfide bond</keyword>
<gene>
    <name evidence="4" type="ORF">PRK78_001420</name>
</gene>
<evidence type="ECO:0000313" key="4">
    <source>
        <dbReference type="EMBL" id="WEW55985.1"/>
    </source>
</evidence>
<dbReference type="InterPro" id="IPR018793">
    <property type="entry name" value="Cyt_c_oxidase_assmbl_Pet191"/>
</dbReference>
<dbReference type="GO" id="GO:0033617">
    <property type="term" value="P:mitochondrial respiratory chain complex IV assembly"/>
    <property type="evidence" value="ECO:0007669"/>
    <property type="project" value="TreeGrafter"/>
</dbReference>
<organism evidence="4 5">
    <name type="scientific">Emydomyces testavorans</name>
    <dbReference type="NCBI Taxonomy" id="2070801"/>
    <lineage>
        <taxon>Eukaryota</taxon>
        <taxon>Fungi</taxon>
        <taxon>Dikarya</taxon>
        <taxon>Ascomycota</taxon>
        <taxon>Pezizomycotina</taxon>
        <taxon>Eurotiomycetes</taxon>
        <taxon>Eurotiomycetidae</taxon>
        <taxon>Onygenales</taxon>
        <taxon>Nannizziopsiaceae</taxon>
        <taxon>Emydomyces</taxon>
    </lineage>
</organism>
<evidence type="ECO:0008006" key="6">
    <source>
        <dbReference type="Google" id="ProtNLM"/>
    </source>
</evidence>
<dbReference type="EMBL" id="CP120627">
    <property type="protein sequence ID" value="WEW55985.1"/>
    <property type="molecule type" value="Genomic_DNA"/>
</dbReference>
<dbReference type="Pfam" id="PF10203">
    <property type="entry name" value="Pet191_N"/>
    <property type="match status" value="1"/>
</dbReference>
<sequence>MVQRHTPQDCLRPPHLDQLPMKCQQLRRGLSECKRGMVDMRKRFRGNQPIALTKETDATTGEVVEKRTPVPQLYAGKPAVQGIKETSGDEAQMDPERLRGL</sequence>
<dbReference type="Proteomes" id="UP001219355">
    <property type="component" value="Chromosome 1"/>
</dbReference>
<evidence type="ECO:0000256" key="2">
    <source>
        <dbReference type="ARBA" id="ARBA00023157"/>
    </source>
</evidence>
<evidence type="ECO:0000313" key="5">
    <source>
        <dbReference type="Proteomes" id="UP001219355"/>
    </source>
</evidence>
<comment type="similarity">
    <text evidence="1">Belongs to the PET191 family.</text>
</comment>
<evidence type="ECO:0000256" key="3">
    <source>
        <dbReference type="SAM" id="MobiDB-lite"/>
    </source>
</evidence>
<reference evidence="4" key="1">
    <citation type="submission" date="2023-03" db="EMBL/GenBank/DDBJ databases">
        <title>Emydomyces testavorans Genome Sequence.</title>
        <authorList>
            <person name="Hoyer L."/>
        </authorList>
    </citation>
    <scope>NUCLEOTIDE SEQUENCE</scope>
    <source>
        <strain evidence="4">16-2883</strain>
    </source>
</reference>
<evidence type="ECO:0000256" key="1">
    <source>
        <dbReference type="ARBA" id="ARBA00007785"/>
    </source>
</evidence>
<name>A0AAF0DE18_9EURO</name>
<feature type="region of interest" description="Disordered" evidence="3">
    <location>
        <begin position="57"/>
        <end position="101"/>
    </location>
</feature>
<keyword evidence="5" id="KW-1185">Reference proteome</keyword>
<dbReference type="GO" id="GO:0005739">
    <property type="term" value="C:mitochondrion"/>
    <property type="evidence" value="ECO:0007669"/>
    <property type="project" value="TreeGrafter"/>
</dbReference>
<accession>A0AAF0DE18</accession>
<proteinExistence type="inferred from homology"/>
<dbReference type="AlphaFoldDB" id="A0AAF0DE18"/>